<organism evidence="2 3">
    <name type="scientific">Bombus terrestris</name>
    <name type="common">Buff-tailed bumblebee</name>
    <name type="synonym">Apis terrestris</name>
    <dbReference type="NCBI Taxonomy" id="30195"/>
    <lineage>
        <taxon>Eukaryota</taxon>
        <taxon>Metazoa</taxon>
        <taxon>Ecdysozoa</taxon>
        <taxon>Arthropoda</taxon>
        <taxon>Hexapoda</taxon>
        <taxon>Insecta</taxon>
        <taxon>Pterygota</taxon>
        <taxon>Neoptera</taxon>
        <taxon>Endopterygota</taxon>
        <taxon>Hymenoptera</taxon>
        <taxon>Apocrita</taxon>
        <taxon>Aculeata</taxon>
        <taxon>Apoidea</taxon>
        <taxon>Anthophila</taxon>
        <taxon>Apidae</taxon>
        <taxon>Bombus</taxon>
        <taxon>Bombus</taxon>
    </lineage>
</organism>
<dbReference type="GeneID" id="100645556"/>
<dbReference type="PROSITE" id="PS51029">
    <property type="entry name" value="MADF"/>
    <property type="match status" value="1"/>
</dbReference>
<dbReference type="OrthoDB" id="10051975at2759"/>
<protein>
    <submittedName>
        <fullName evidence="3">Uncharacterized protein LOC100645556</fullName>
    </submittedName>
</protein>
<feature type="domain" description="MADF" evidence="1">
    <location>
        <begin position="10"/>
        <end position="110"/>
    </location>
</feature>
<evidence type="ECO:0000259" key="1">
    <source>
        <dbReference type="PROSITE" id="PS51029"/>
    </source>
</evidence>
<keyword evidence="2" id="KW-1185">Reference proteome</keyword>
<dbReference type="PANTHER" id="PTHR21505:SF15">
    <property type="entry name" value="RE18252P"/>
    <property type="match status" value="1"/>
</dbReference>
<dbReference type="RefSeq" id="XP_003394949.1">
    <property type="nucleotide sequence ID" value="XM_003394901.4"/>
</dbReference>
<sequence length="245" mass="28516">MDWSKDMGLSLVNLYKNKEVLWNPGNSEYHQKNRRHDAWQEVADELSLIIKKPVSSLECKRKMDTILSSFRRERVKVRKISEMAEGDSDRPSGSTWFLYDSLTFLIEKDVLRSNKSFVNVNRDEHSPPPIKVNKMQSENERIEKISKAVETPSEDECYSYGMFVANKLKRYSARTRSAVQHAISDILFNADMGYYNQSSSVSTNTQTEPNVVQCIWLQQNESTQQEHDFKNEVISDLENENEIFN</sequence>
<gene>
    <name evidence="3" type="primary">LOC100645556</name>
</gene>
<dbReference type="InterPro" id="IPR006578">
    <property type="entry name" value="MADF-dom"/>
</dbReference>
<dbReference type="Proteomes" id="UP000835206">
    <property type="component" value="Chromosome 4"/>
</dbReference>
<dbReference type="SMART" id="SM00595">
    <property type="entry name" value="MADF"/>
    <property type="match status" value="1"/>
</dbReference>
<dbReference type="KEGG" id="bter:100645556"/>
<name>A0A9B0BV82_BOMTE</name>
<evidence type="ECO:0000313" key="3">
    <source>
        <dbReference type="RefSeq" id="XP_003394949.1"/>
    </source>
</evidence>
<evidence type="ECO:0000313" key="2">
    <source>
        <dbReference type="Proteomes" id="UP000835206"/>
    </source>
</evidence>
<proteinExistence type="predicted"/>
<reference evidence="3" key="1">
    <citation type="submission" date="2025-08" db="UniProtKB">
        <authorList>
            <consortium name="RefSeq"/>
        </authorList>
    </citation>
    <scope>IDENTIFICATION</scope>
</reference>
<dbReference type="AlphaFoldDB" id="A0A9B0BV82"/>
<accession>A0A9B0BV82</accession>
<dbReference type="Pfam" id="PF10545">
    <property type="entry name" value="MADF_DNA_bdg"/>
    <property type="match status" value="1"/>
</dbReference>
<dbReference type="PANTHER" id="PTHR21505">
    <property type="entry name" value="MADF DOMAIN-CONTAINING PROTEIN-RELATED"/>
    <property type="match status" value="1"/>
</dbReference>